<protein>
    <recommendedName>
        <fullName evidence="3">Thioredoxin</fullName>
    </recommendedName>
</protein>
<dbReference type="CDD" id="cd02947">
    <property type="entry name" value="TRX_family"/>
    <property type="match status" value="1"/>
</dbReference>
<dbReference type="PROSITE" id="PS00194">
    <property type="entry name" value="THIOREDOXIN_1"/>
    <property type="match status" value="1"/>
</dbReference>
<dbReference type="VEuPathDB" id="FungiDB:C8Q69DRAFT_504587"/>
<dbReference type="Pfam" id="PF00085">
    <property type="entry name" value="Thioredoxin"/>
    <property type="match status" value="1"/>
</dbReference>
<dbReference type="RefSeq" id="XP_028487579.1">
    <property type="nucleotide sequence ID" value="XM_028632608.1"/>
</dbReference>
<comment type="caution">
    <text evidence="7">The sequence shown here is derived from an EMBL/GenBank/DDBJ whole genome shotgun (WGS) entry which is preliminary data.</text>
</comment>
<evidence type="ECO:0000256" key="3">
    <source>
        <dbReference type="PIRNR" id="PIRNR000077"/>
    </source>
</evidence>
<evidence type="ECO:0000256" key="4">
    <source>
        <dbReference type="PIRSR" id="PIRSR000077-1"/>
    </source>
</evidence>
<keyword evidence="5" id="KW-0676">Redox-active center</keyword>
<dbReference type="InterPro" id="IPR013766">
    <property type="entry name" value="Thioredoxin_domain"/>
</dbReference>
<dbReference type="PRINTS" id="PR00421">
    <property type="entry name" value="THIOREDOXIN"/>
</dbReference>
<dbReference type="InterPro" id="IPR005746">
    <property type="entry name" value="Thioredoxin"/>
</dbReference>
<dbReference type="Proteomes" id="UP000283841">
    <property type="component" value="Unassembled WGS sequence"/>
</dbReference>
<dbReference type="PANTHER" id="PTHR46115">
    <property type="entry name" value="THIOREDOXIN-LIKE PROTEIN 1"/>
    <property type="match status" value="1"/>
</dbReference>
<comment type="similarity">
    <text evidence="1 3">Belongs to the thioredoxin family.</text>
</comment>
<dbReference type="FunFam" id="3.40.30.10:FF:000245">
    <property type="entry name" value="Thioredoxin"/>
    <property type="match status" value="1"/>
</dbReference>
<evidence type="ECO:0000256" key="2">
    <source>
        <dbReference type="ARBA" id="ARBA00023157"/>
    </source>
</evidence>
<evidence type="ECO:0000256" key="5">
    <source>
        <dbReference type="PIRSR" id="PIRSR000077-4"/>
    </source>
</evidence>
<dbReference type="GO" id="GO:0015035">
    <property type="term" value="F:protein-disulfide reductase activity"/>
    <property type="evidence" value="ECO:0007669"/>
    <property type="project" value="InterPro"/>
</dbReference>
<dbReference type="PIRSF" id="PIRSF000077">
    <property type="entry name" value="Thioredoxin"/>
    <property type="match status" value="1"/>
</dbReference>
<name>A0A443I1J5_BYSSP</name>
<organism evidence="7 8">
    <name type="scientific">Byssochlamys spectabilis</name>
    <name type="common">Paecilomyces variotii</name>
    <dbReference type="NCBI Taxonomy" id="264951"/>
    <lineage>
        <taxon>Eukaryota</taxon>
        <taxon>Fungi</taxon>
        <taxon>Dikarya</taxon>
        <taxon>Ascomycota</taxon>
        <taxon>Pezizomycotina</taxon>
        <taxon>Eurotiomycetes</taxon>
        <taxon>Eurotiomycetidae</taxon>
        <taxon>Eurotiales</taxon>
        <taxon>Thermoascaceae</taxon>
        <taxon>Paecilomyces</taxon>
    </lineage>
</organism>
<dbReference type="STRING" id="264951.A0A443I1J5"/>
<feature type="disulfide bond" description="Redox-active" evidence="5">
    <location>
        <begin position="30"/>
        <end position="33"/>
    </location>
</feature>
<feature type="site" description="Deprotonates C-terminal active site Cys" evidence="4">
    <location>
        <position position="24"/>
    </location>
</feature>
<evidence type="ECO:0000256" key="1">
    <source>
        <dbReference type="ARBA" id="ARBA00008987"/>
    </source>
</evidence>
<keyword evidence="8" id="KW-1185">Reference proteome</keyword>
<accession>A0A443I1J5</accession>
<evidence type="ECO:0000313" key="7">
    <source>
        <dbReference type="EMBL" id="RWQ97934.1"/>
    </source>
</evidence>
<dbReference type="InterPro" id="IPR017937">
    <property type="entry name" value="Thioredoxin_CS"/>
</dbReference>
<feature type="site" description="Contributes to redox potential value" evidence="4">
    <location>
        <position position="31"/>
    </location>
</feature>
<proteinExistence type="inferred from homology"/>
<feature type="site" description="Contributes to redox potential value" evidence="4">
    <location>
        <position position="32"/>
    </location>
</feature>
<dbReference type="AlphaFoldDB" id="A0A443I1J5"/>
<dbReference type="GeneID" id="39601885"/>
<feature type="active site" description="Nucleophile" evidence="4">
    <location>
        <position position="33"/>
    </location>
</feature>
<reference evidence="7 8" key="1">
    <citation type="journal article" date="2018" name="Front. Microbiol.">
        <title>Genomic and genetic insights into a cosmopolitan fungus, Paecilomyces variotii (Eurotiales).</title>
        <authorList>
            <person name="Urquhart A.S."/>
            <person name="Mondo S.J."/>
            <person name="Makela M.R."/>
            <person name="Hane J.K."/>
            <person name="Wiebenga A."/>
            <person name="He G."/>
            <person name="Mihaltcheva S."/>
            <person name="Pangilinan J."/>
            <person name="Lipzen A."/>
            <person name="Barry K."/>
            <person name="de Vries R.P."/>
            <person name="Grigoriev I.V."/>
            <person name="Idnurm A."/>
        </authorList>
    </citation>
    <scope>NUCLEOTIDE SEQUENCE [LARGE SCALE GENOMIC DNA]</scope>
    <source>
        <strain evidence="7 8">CBS 101075</strain>
    </source>
</reference>
<evidence type="ECO:0000313" key="8">
    <source>
        <dbReference type="Proteomes" id="UP000283841"/>
    </source>
</evidence>
<dbReference type="EMBL" id="RCNU01000002">
    <property type="protein sequence ID" value="RWQ97934.1"/>
    <property type="molecule type" value="Genomic_DNA"/>
</dbReference>
<keyword evidence="2 5" id="KW-1015">Disulfide bond</keyword>
<dbReference type="InterPro" id="IPR036249">
    <property type="entry name" value="Thioredoxin-like_sf"/>
</dbReference>
<evidence type="ECO:0000259" key="6">
    <source>
        <dbReference type="PROSITE" id="PS51352"/>
    </source>
</evidence>
<dbReference type="PROSITE" id="PS51352">
    <property type="entry name" value="THIOREDOXIN_2"/>
    <property type="match status" value="1"/>
</dbReference>
<feature type="active site" description="Nucleophile" evidence="4">
    <location>
        <position position="30"/>
    </location>
</feature>
<dbReference type="Gene3D" id="3.40.30.10">
    <property type="entry name" value="Glutaredoxin"/>
    <property type="match status" value="1"/>
</dbReference>
<dbReference type="SUPFAM" id="SSF52833">
    <property type="entry name" value="Thioredoxin-like"/>
    <property type="match status" value="1"/>
</dbReference>
<sequence>MGVHNVSSKAEFTEKTGQGVAVVDFFATWCGPCKAIAPKVEEFSEKYPNATFYKVDVDQLSDVAADIGVRAMPTFHVYKNGQLVAEVVGANPPALEAAIKEHSA</sequence>
<gene>
    <name evidence="7" type="ORF">C8Q69DRAFT_504587</name>
</gene>
<feature type="domain" description="Thioredoxin" evidence="6">
    <location>
        <begin position="1"/>
        <end position="104"/>
    </location>
</feature>
<dbReference type="OrthoDB" id="10263751at2759"/>